<dbReference type="NCBIfam" id="TIGR00762">
    <property type="entry name" value="DegV"/>
    <property type="match status" value="1"/>
</dbReference>
<dbReference type="InterPro" id="IPR043168">
    <property type="entry name" value="DegV_C"/>
</dbReference>
<comment type="caution">
    <text evidence="2">The sequence shown here is derived from an EMBL/GenBank/DDBJ whole genome shotgun (WGS) entry which is preliminary data.</text>
</comment>
<gene>
    <name evidence="2" type="ORF">CBW42_13175</name>
</gene>
<keyword evidence="1" id="KW-0446">Lipid-binding</keyword>
<dbReference type="PROSITE" id="PS51482">
    <property type="entry name" value="DEGV"/>
    <property type="match status" value="1"/>
</dbReference>
<dbReference type="Gene3D" id="3.30.1180.10">
    <property type="match status" value="1"/>
</dbReference>
<dbReference type="Proteomes" id="UP000194903">
    <property type="component" value="Unassembled WGS sequence"/>
</dbReference>
<dbReference type="OrthoDB" id="9780216at2"/>
<evidence type="ECO:0000256" key="1">
    <source>
        <dbReference type="ARBA" id="ARBA00023121"/>
    </source>
</evidence>
<dbReference type="PANTHER" id="PTHR33434:SF2">
    <property type="entry name" value="FATTY ACID-BINDING PROTEIN TM_1468"/>
    <property type="match status" value="1"/>
</dbReference>
<dbReference type="Pfam" id="PF02645">
    <property type="entry name" value="DegV"/>
    <property type="match status" value="1"/>
</dbReference>
<protein>
    <recommendedName>
        <fullName evidence="4">Fatty acid-binding protein DegV</fullName>
    </recommendedName>
</protein>
<name>A0A252F139_9FIRM</name>
<dbReference type="EMBL" id="NHOC01000019">
    <property type="protein sequence ID" value="OUM19391.1"/>
    <property type="molecule type" value="Genomic_DNA"/>
</dbReference>
<dbReference type="Gene3D" id="3.40.50.10170">
    <property type="match status" value="1"/>
</dbReference>
<dbReference type="InterPro" id="IPR003797">
    <property type="entry name" value="DegV"/>
</dbReference>
<reference evidence="2 3" key="1">
    <citation type="submission" date="2017-05" db="EMBL/GenBank/DDBJ databases">
        <title>Butyricicoccus porcorum sp. nov. a butyrate-producing bacterium from the swine intestinal tract.</title>
        <authorList>
            <person name="Trachsel J."/>
            <person name="Humphrey S."/>
            <person name="Allen H.K."/>
        </authorList>
    </citation>
    <scope>NUCLEOTIDE SEQUENCE [LARGE SCALE GENOMIC DNA]</scope>
    <source>
        <strain evidence="2">BB10</strain>
    </source>
</reference>
<evidence type="ECO:0008006" key="4">
    <source>
        <dbReference type="Google" id="ProtNLM"/>
    </source>
</evidence>
<dbReference type="InterPro" id="IPR050270">
    <property type="entry name" value="DegV_domain_contain"/>
</dbReference>
<keyword evidence="3" id="KW-1185">Reference proteome</keyword>
<dbReference type="PANTHER" id="PTHR33434">
    <property type="entry name" value="DEGV DOMAIN-CONTAINING PROTEIN DR_1986-RELATED"/>
    <property type="match status" value="1"/>
</dbReference>
<sequence>MEKICIFTDSTSDLPHEQAERWNIDIVPIQIQANGKTYREYYDITPEEYWKLLLESDEIPQTSQIKMEDLMAQYKKAKAEGCTHCVGVIINGAGSGSYQTANIVRDMFYEECGQDMVIELIDSESYTYMYGNVVIEGAKLREAGASFDEIVRTMRHSIKCMEAYLGVYSLRHLKKSGRISGGTAFVGEALGLRPISLVRAGSVDVCTKVRGDKNVVPKLVELAKKEAVDPAGQTAYVVYAAVPEEQIALAEKLMLEAGFGSVERYPIGMAVTTNAGPQSIAVIFRGKPRD</sequence>
<evidence type="ECO:0000313" key="2">
    <source>
        <dbReference type="EMBL" id="OUM19391.1"/>
    </source>
</evidence>
<dbReference type="AlphaFoldDB" id="A0A252F139"/>
<dbReference type="SUPFAM" id="SSF82549">
    <property type="entry name" value="DAK1/DegV-like"/>
    <property type="match status" value="1"/>
</dbReference>
<proteinExistence type="predicted"/>
<organism evidence="2 3">
    <name type="scientific">Butyricicoccus porcorum</name>
    <dbReference type="NCBI Taxonomy" id="1945634"/>
    <lineage>
        <taxon>Bacteria</taxon>
        <taxon>Bacillati</taxon>
        <taxon>Bacillota</taxon>
        <taxon>Clostridia</taxon>
        <taxon>Eubacteriales</taxon>
        <taxon>Butyricicoccaceae</taxon>
        <taxon>Butyricicoccus</taxon>
    </lineage>
</organism>
<dbReference type="GO" id="GO:0008289">
    <property type="term" value="F:lipid binding"/>
    <property type="evidence" value="ECO:0007669"/>
    <property type="project" value="UniProtKB-KW"/>
</dbReference>
<accession>A0A252F139</accession>
<evidence type="ECO:0000313" key="3">
    <source>
        <dbReference type="Proteomes" id="UP000194903"/>
    </source>
</evidence>
<dbReference type="RefSeq" id="WP_087022439.1">
    <property type="nucleotide sequence ID" value="NZ_CP178353.1"/>
</dbReference>